<name>A0A0E9WRC1_ANGAN</name>
<dbReference type="AlphaFoldDB" id="A0A0E9WRC1"/>
<protein>
    <submittedName>
        <fullName evidence="1">Uncharacterized protein</fullName>
    </submittedName>
</protein>
<dbReference type="EMBL" id="GBXM01015665">
    <property type="protein sequence ID" value="JAH92912.1"/>
    <property type="molecule type" value="Transcribed_RNA"/>
</dbReference>
<reference evidence="1" key="2">
    <citation type="journal article" date="2015" name="Fish Shellfish Immunol.">
        <title>Early steps in the European eel (Anguilla anguilla)-Vibrio vulnificus interaction in the gills: Role of the RtxA13 toxin.</title>
        <authorList>
            <person name="Callol A."/>
            <person name="Pajuelo D."/>
            <person name="Ebbesson L."/>
            <person name="Teles M."/>
            <person name="MacKenzie S."/>
            <person name="Amaro C."/>
        </authorList>
    </citation>
    <scope>NUCLEOTIDE SEQUENCE</scope>
</reference>
<organism evidence="1">
    <name type="scientific">Anguilla anguilla</name>
    <name type="common">European freshwater eel</name>
    <name type="synonym">Muraena anguilla</name>
    <dbReference type="NCBI Taxonomy" id="7936"/>
    <lineage>
        <taxon>Eukaryota</taxon>
        <taxon>Metazoa</taxon>
        <taxon>Chordata</taxon>
        <taxon>Craniata</taxon>
        <taxon>Vertebrata</taxon>
        <taxon>Euteleostomi</taxon>
        <taxon>Actinopterygii</taxon>
        <taxon>Neopterygii</taxon>
        <taxon>Teleostei</taxon>
        <taxon>Anguilliformes</taxon>
        <taxon>Anguillidae</taxon>
        <taxon>Anguilla</taxon>
    </lineage>
</organism>
<sequence length="38" mass="4334">MLLARAILCFSYNKFIQPDMLLTQFRLSTLLKGTMAAL</sequence>
<reference evidence="1" key="1">
    <citation type="submission" date="2014-11" db="EMBL/GenBank/DDBJ databases">
        <authorList>
            <person name="Amaro Gonzalez C."/>
        </authorList>
    </citation>
    <scope>NUCLEOTIDE SEQUENCE</scope>
</reference>
<proteinExistence type="predicted"/>
<evidence type="ECO:0000313" key="1">
    <source>
        <dbReference type="EMBL" id="JAH92912.1"/>
    </source>
</evidence>
<accession>A0A0E9WRC1</accession>